<comment type="cofactor">
    <cofactor evidence="1">
        <name>Zn(2+)</name>
        <dbReference type="ChEBI" id="CHEBI:29105"/>
    </cofactor>
</comment>
<dbReference type="GO" id="GO:0046872">
    <property type="term" value="F:metal ion binding"/>
    <property type="evidence" value="ECO:0007669"/>
    <property type="project" value="UniProtKB-KW"/>
</dbReference>
<dbReference type="Gene3D" id="3.40.630.10">
    <property type="entry name" value="Zn peptidases"/>
    <property type="match status" value="1"/>
</dbReference>
<keyword evidence="3" id="KW-0378">Hydrolase</keyword>
<sequence>MGKGSGMEIDVVELTSELIAMPSETQTSNRAISDFLRGVLEAGGFAVEELTYVDQFDVEKVSLVAKKGAGAGGLGLFSHSDTVPGDAGWDPFTPALEDGRLVGRGSADMKGPLAASIAAGCRFDTADLERPLVIAVTADEERGHTGAHDIVIRSQTLTGGWPQYCIVCEPSQLQPVYAHKGGAGIIVTAHGVAAHTSTDKGESANFKIAPYLAEMAELAQTFRTQERFQNPLFDPPTNGFNLVIDDGGTASNVTAARTVATLKLRAMPDACFEEAVQMVVERAEAHGLDVSHSSGGPFFADADGPLAHAACRATGAPCAVTVPYGTEAECYQRYMDALVLGPGNIDQAHTVGEWIAVEQLHEAVEVYTRLIGDLCG</sequence>
<dbReference type="Gene3D" id="3.30.70.360">
    <property type="match status" value="1"/>
</dbReference>
<comment type="caution">
    <text evidence="6">The sequence shown here is derived from an EMBL/GenBank/DDBJ whole genome shotgun (WGS) entry which is preliminary data.</text>
</comment>
<evidence type="ECO:0000256" key="1">
    <source>
        <dbReference type="ARBA" id="ARBA00001947"/>
    </source>
</evidence>
<keyword evidence="2" id="KW-0479">Metal-binding</keyword>
<dbReference type="Pfam" id="PF07687">
    <property type="entry name" value="M20_dimer"/>
    <property type="match status" value="1"/>
</dbReference>
<keyword evidence="4" id="KW-0862">Zinc</keyword>
<dbReference type="InterPro" id="IPR001261">
    <property type="entry name" value="ArgE/DapE_CS"/>
</dbReference>
<evidence type="ECO:0000259" key="5">
    <source>
        <dbReference type="Pfam" id="PF07687"/>
    </source>
</evidence>
<evidence type="ECO:0000256" key="2">
    <source>
        <dbReference type="ARBA" id="ARBA00022723"/>
    </source>
</evidence>
<dbReference type="AlphaFoldDB" id="A0A6B1D381"/>
<dbReference type="InterPro" id="IPR050072">
    <property type="entry name" value="Peptidase_M20A"/>
</dbReference>
<dbReference type="GO" id="GO:0008777">
    <property type="term" value="F:acetylornithine deacetylase activity"/>
    <property type="evidence" value="ECO:0007669"/>
    <property type="project" value="TreeGrafter"/>
</dbReference>
<dbReference type="InterPro" id="IPR002933">
    <property type="entry name" value="Peptidase_M20"/>
</dbReference>
<dbReference type="PROSITE" id="PS00758">
    <property type="entry name" value="ARGE_DAPE_CPG2_1"/>
    <property type="match status" value="1"/>
</dbReference>
<dbReference type="InterPro" id="IPR036264">
    <property type="entry name" value="Bact_exopeptidase_dim_dom"/>
</dbReference>
<organism evidence="6">
    <name type="scientific">Caldilineaceae bacterium SB0661_bin_32</name>
    <dbReference type="NCBI Taxonomy" id="2605255"/>
    <lineage>
        <taxon>Bacteria</taxon>
        <taxon>Bacillati</taxon>
        <taxon>Chloroflexota</taxon>
        <taxon>Caldilineae</taxon>
        <taxon>Caldilineales</taxon>
        <taxon>Caldilineaceae</taxon>
    </lineage>
</organism>
<dbReference type="SUPFAM" id="SSF53187">
    <property type="entry name" value="Zn-dependent exopeptidases"/>
    <property type="match status" value="1"/>
</dbReference>
<dbReference type="EMBL" id="VXMH01000016">
    <property type="protein sequence ID" value="MYC93922.1"/>
    <property type="molecule type" value="Genomic_DNA"/>
</dbReference>
<dbReference type="InterPro" id="IPR011650">
    <property type="entry name" value="Peptidase_M20_dimer"/>
</dbReference>
<evidence type="ECO:0000313" key="6">
    <source>
        <dbReference type="EMBL" id="MYC93922.1"/>
    </source>
</evidence>
<feature type="domain" description="Peptidase M20 dimerisation" evidence="5">
    <location>
        <begin position="177"/>
        <end position="288"/>
    </location>
</feature>
<evidence type="ECO:0000256" key="4">
    <source>
        <dbReference type="ARBA" id="ARBA00022833"/>
    </source>
</evidence>
<gene>
    <name evidence="6" type="ORF">F4X14_03040</name>
</gene>
<dbReference type="SUPFAM" id="SSF55031">
    <property type="entry name" value="Bacterial exopeptidase dimerisation domain"/>
    <property type="match status" value="1"/>
</dbReference>
<reference evidence="6" key="1">
    <citation type="submission" date="2019-09" db="EMBL/GenBank/DDBJ databases">
        <title>Characterisation of the sponge microbiome using genome-centric metagenomics.</title>
        <authorList>
            <person name="Engelberts J.P."/>
            <person name="Robbins S.J."/>
            <person name="De Goeij J.M."/>
            <person name="Aranda M."/>
            <person name="Bell S.C."/>
            <person name="Webster N.S."/>
        </authorList>
    </citation>
    <scope>NUCLEOTIDE SEQUENCE</scope>
    <source>
        <strain evidence="6">SB0661_bin_32</strain>
    </source>
</reference>
<dbReference type="Pfam" id="PF01546">
    <property type="entry name" value="Peptidase_M20"/>
    <property type="match status" value="1"/>
</dbReference>
<dbReference type="PANTHER" id="PTHR43808">
    <property type="entry name" value="ACETYLORNITHINE DEACETYLASE"/>
    <property type="match status" value="1"/>
</dbReference>
<name>A0A6B1D381_9CHLR</name>
<dbReference type="PROSITE" id="PS00759">
    <property type="entry name" value="ARGE_DAPE_CPG2_2"/>
    <property type="match status" value="1"/>
</dbReference>
<dbReference type="PANTHER" id="PTHR43808:SF31">
    <property type="entry name" value="N-ACETYL-L-CITRULLINE DEACETYLASE"/>
    <property type="match status" value="1"/>
</dbReference>
<proteinExistence type="predicted"/>
<evidence type="ECO:0000256" key="3">
    <source>
        <dbReference type="ARBA" id="ARBA00022801"/>
    </source>
</evidence>
<accession>A0A6B1D381</accession>
<protein>
    <submittedName>
        <fullName evidence="6">M20 family metallopeptidase</fullName>
    </submittedName>
</protein>
<dbReference type="GO" id="GO:0006526">
    <property type="term" value="P:L-arginine biosynthetic process"/>
    <property type="evidence" value="ECO:0007669"/>
    <property type="project" value="TreeGrafter"/>
</dbReference>